<gene>
    <name evidence="1" type="primary">ORF56962</name>
</gene>
<evidence type="ECO:0000313" key="1">
    <source>
        <dbReference type="EMBL" id="CEK65998.1"/>
    </source>
</evidence>
<accession>A0A0B6ZBZ8</accession>
<sequence>MRVDSSVSTAAYGLRLNHTSRLRLHNFPGRCLEIYSRCRCHAIVSVATGPGKQANKTFISAGESYDVQTVYLVDHSRIASS</sequence>
<proteinExistence type="predicted"/>
<name>A0A0B6ZBZ8_9EUPU</name>
<dbReference type="EMBL" id="HACG01019133">
    <property type="protein sequence ID" value="CEK65998.1"/>
    <property type="molecule type" value="Transcribed_RNA"/>
</dbReference>
<dbReference type="AlphaFoldDB" id="A0A0B6ZBZ8"/>
<reference evidence="1" key="1">
    <citation type="submission" date="2014-12" db="EMBL/GenBank/DDBJ databases">
        <title>Insight into the proteome of Arion vulgaris.</title>
        <authorList>
            <person name="Aradska J."/>
            <person name="Bulat T."/>
            <person name="Smidak R."/>
            <person name="Sarate P."/>
            <person name="Gangsoo J."/>
            <person name="Sialana F."/>
            <person name="Bilban M."/>
            <person name="Lubec G."/>
        </authorList>
    </citation>
    <scope>NUCLEOTIDE SEQUENCE</scope>
    <source>
        <tissue evidence="1">Skin</tissue>
    </source>
</reference>
<protein>
    <submittedName>
        <fullName evidence="1">Uncharacterized protein</fullName>
    </submittedName>
</protein>
<organism evidence="1">
    <name type="scientific">Arion vulgaris</name>
    <dbReference type="NCBI Taxonomy" id="1028688"/>
    <lineage>
        <taxon>Eukaryota</taxon>
        <taxon>Metazoa</taxon>
        <taxon>Spiralia</taxon>
        <taxon>Lophotrochozoa</taxon>
        <taxon>Mollusca</taxon>
        <taxon>Gastropoda</taxon>
        <taxon>Heterobranchia</taxon>
        <taxon>Euthyneura</taxon>
        <taxon>Panpulmonata</taxon>
        <taxon>Eupulmonata</taxon>
        <taxon>Stylommatophora</taxon>
        <taxon>Helicina</taxon>
        <taxon>Arionoidea</taxon>
        <taxon>Arionidae</taxon>
        <taxon>Arion</taxon>
    </lineage>
</organism>